<gene>
    <name evidence="5" type="ORF">F7Q92_05875</name>
</gene>
<evidence type="ECO:0000313" key="6">
    <source>
        <dbReference type="Proteomes" id="UP000430120"/>
    </source>
</evidence>
<accession>A0A643FEF6</accession>
<sequence length="173" mass="19384">MQGVMAMKSPQPLRQGAGLLALSAVLWLAGCATCGLDPQVAQTTDSVRAQLGEPTEAWPHSDGSQRWTYWWGAYGRQTCMADFDAQGHMQKVENVLDEAHFLQVRPGMTQAQLRELLGPPSWIWHVQYHDQTVWSYRYVNPFCDVFHVGLTPAGIVEDSAHGLDPICDHEDRH</sequence>
<dbReference type="InterPro" id="IPR007450">
    <property type="entry name" value="BamE_dom"/>
</dbReference>
<keyword evidence="6" id="KW-1185">Reference proteome</keyword>
<keyword evidence="2" id="KW-0472">Membrane</keyword>
<dbReference type="OrthoDB" id="8962020at2"/>
<dbReference type="Proteomes" id="UP000430120">
    <property type="component" value="Unassembled WGS sequence"/>
</dbReference>
<comment type="caution">
    <text evidence="5">The sequence shown here is derived from an EMBL/GenBank/DDBJ whole genome shotgun (WGS) entry which is preliminary data.</text>
</comment>
<keyword evidence="1 3" id="KW-0732">Signal</keyword>
<dbReference type="Pfam" id="PF04355">
    <property type="entry name" value="BamE"/>
    <property type="match status" value="1"/>
</dbReference>
<evidence type="ECO:0000259" key="4">
    <source>
        <dbReference type="Pfam" id="PF04355"/>
    </source>
</evidence>
<feature type="domain" description="Outer membrane protein assembly factor BamE" evidence="4">
    <location>
        <begin position="94"/>
        <end position="138"/>
    </location>
</feature>
<evidence type="ECO:0000256" key="2">
    <source>
        <dbReference type="ARBA" id="ARBA00023136"/>
    </source>
</evidence>
<evidence type="ECO:0000256" key="3">
    <source>
        <dbReference type="SAM" id="SignalP"/>
    </source>
</evidence>
<protein>
    <submittedName>
        <fullName evidence="5">Outer membrane protein assembly factor BamE</fullName>
    </submittedName>
</protein>
<dbReference type="InterPro" id="IPR037873">
    <property type="entry name" value="BamE-like"/>
</dbReference>
<evidence type="ECO:0000313" key="5">
    <source>
        <dbReference type="EMBL" id="KAB0583996.1"/>
    </source>
</evidence>
<dbReference type="GO" id="GO:0019867">
    <property type="term" value="C:outer membrane"/>
    <property type="evidence" value="ECO:0007669"/>
    <property type="project" value="InterPro"/>
</dbReference>
<name>A0A643FEF6_IDEDE</name>
<proteinExistence type="predicted"/>
<dbReference type="AlphaFoldDB" id="A0A643FEF6"/>
<dbReference type="EMBL" id="VZPB01000009">
    <property type="protein sequence ID" value="KAB0583996.1"/>
    <property type="molecule type" value="Genomic_DNA"/>
</dbReference>
<feature type="signal peptide" evidence="3">
    <location>
        <begin position="1"/>
        <end position="34"/>
    </location>
</feature>
<reference evidence="5 6" key="1">
    <citation type="submission" date="2019-09" db="EMBL/GenBank/DDBJ databases">
        <title>Draft genome sequences of 48 bacterial type strains from the CCUG.</title>
        <authorList>
            <person name="Tunovic T."/>
            <person name="Pineiro-Iglesias B."/>
            <person name="Unosson C."/>
            <person name="Inganas E."/>
            <person name="Ohlen M."/>
            <person name="Cardew S."/>
            <person name="Jensie-Markopoulos S."/>
            <person name="Salva-Serra F."/>
            <person name="Jaen-Luchoro D."/>
            <person name="Karlsson R."/>
            <person name="Svensson-Stadler L."/>
            <person name="Chun J."/>
            <person name="Moore E."/>
        </authorList>
    </citation>
    <scope>NUCLEOTIDE SEQUENCE [LARGE SCALE GENOMIC DNA]</scope>
    <source>
        <strain evidence="5 6">CCUG 30977</strain>
    </source>
</reference>
<evidence type="ECO:0000256" key="1">
    <source>
        <dbReference type="ARBA" id="ARBA00022729"/>
    </source>
</evidence>
<dbReference type="Gene3D" id="3.30.1450.10">
    <property type="match status" value="1"/>
</dbReference>
<organism evidence="5 6">
    <name type="scientific">Ideonella dechloratans</name>
    <dbReference type="NCBI Taxonomy" id="36863"/>
    <lineage>
        <taxon>Bacteria</taxon>
        <taxon>Pseudomonadati</taxon>
        <taxon>Pseudomonadota</taxon>
        <taxon>Betaproteobacteria</taxon>
        <taxon>Burkholderiales</taxon>
        <taxon>Sphaerotilaceae</taxon>
        <taxon>Ideonella</taxon>
    </lineage>
</organism>
<feature type="chain" id="PRO_5024973687" evidence="3">
    <location>
        <begin position="35"/>
        <end position="173"/>
    </location>
</feature>